<feature type="domain" description="GST N-terminal" evidence="1">
    <location>
        <begin position="11"/>
        <end position="102"/>
    </location>
</feature>
<gene>
    <name evidence="2" type="ORF">POLS_LOCUS4344</name>
</gene>
<organism evidence="2 3">
    <name type="scientific">Penicillium olsonii</name>
    <dbReference type="NCBI Taxonomy" id="99116"/>
    <lineage>
        <taxon>Eukaryota</taxon>
        <taxon>Fungi</taxon>
        <taxon>Dikarya</taxon>
        <taxon>Ascomycota</taxon>
        <taxon>Pezizomycotina</taxon>
        <taxon>Eurotiomycetes</taxon>
        <taxon>Eurotiomycetidae</taxon>
        <taxon>Eurotiales</taxon>
        <taxon>Aspergillaceae</taxon>
        <taxon>Penicillium</taxon>
    </lineage>
</organism>
<sequence length="268" mass="30013">MSKLTFYDVAMGAPLHQRNSAVNPWKSRLALNFKAIPHETNWVTLPDITKVRKGLGIPPCRKFADGTDFYTLPILIDPTTSHKIGDSFDIAVYVNKQYPNSGGDLFPPQPLDYTYDPGAAILVPLSELQQNEYPQYARFNANVDAVFSMHTILMVGGMPFDPETADEAKKEFIRRAGVSSWDDFAIGDEQRKQTLVSFEKALGDLARLFTNDGPFILEKLSYADIIVGGWLRMANRTLPAEEWEQLKGWHGGVFGKLHDALEVYATVN</sequence>
<evidence type="ECO:0000259" key="1">
    <source>
        <dbReference type="PROSITE" id="PS50404"/>
    </source>
</evidence>
<name>A0A9W4HQL9_PENOL</name>
<evidence type="ECO:0000313" key="2">
    <source>
        <dbReference type="EMBL" id="CAG8089371.1"/>
    </source>
</evidence>
<dbReference type="CDD" id="cd00299">
    <property type="entry name" value="GST_C_family"/>
    <property type="match status" value="1"/>
</dbReference>
<protein>
    <recommendedName>
        <fullName evidence="1">GST N-terminal domain-containing protein</fullName>
    </recommendedName>
</protein>
<keyword evidence="3" id="KW-1185">Reference proteome</keyword>
<dbReference type="SUPFAM" id="SSF52833">
    <property type="entry name" value="Thioredoxin-like"/>
    <property type="match status" value="1"/>
</dbReference>
<dbReference type="Proteomes" id="UP001153618">
    <property type="component" value="Unassembled WGS sequence"/>
</dbReference>
<dbReference type="InterPro" id="IPR004045">
    <property type="entry name" value="Glutathione_S-Trfase_N"/>
</dbReference>
<evidence type="ECO:0000313" key="3">
    <source>
        <dbReference type="Proteomes" id="UP001153618"/>
    </source>
</evidence>
<dbReference type="EMBL" id="CAJVOS010000021">
    <property type="protein sequence ID" value="CAG8089371.1"/>
    <property type="molecule type" value="Genomic_DNA"/>
</dbReference>
<dbReference type="AlphaFoldDB" id="A0A9W4HQL9"/>
<dbReference type="Pfam" id="PF22041">
    <property type="entry name" value="GST_C_7"/>
    <property type="match status" value="1"/>
</dbReference>
<dbReference type="InterPro" id="IPR036249">
    <property type="entry name" value="Thioredoxin-like_sf"/>
</dbReference>
<reference evidence="2" key="1">
    <citation type="submission" date="2021-07" db="EMBL/GenBank/DDBJ databases">
        <authorList>
            <person name="Branca A.L. A."/>
        </authorList>
    </citation>
    <scope>NUCLEOTIDE SEQUENCE</scope>
</reference>
<dbReference type="InterPro" id="IPR054416">
    <property type="entry name" value="GST_UstS-like_C"/>
</dbReference>
<dbReference type="SUPFAM" id="SSF47616">
    <property type="entry name" value="GST C-terminal domain-like"/>
    <property type="match status" value="1"/>
</dbReference>
<dbReference type="InterPro" id="IPR036282">
    <property type="entry name" value="Glutathione-S-Trfase_C_sf"/>
</dbReference>
<dbReference type="PROSITE" id="PS50404">
    <property type="entry name" value="GST_NTER"/>
    <property type="match status" value="1"/>
</dbReference>
<dbReference type="Gene3D" id="1.20.1050.10">
    <property type="match status" value="1"/>
</dbReference>
<proteinExistence type="predicted"/>
<comment type="caution">
    <text evidence="2">The sequence shown here is derived from an EMBL/GenBank/DDBJ whole genome shotgun (WGS) entry which is preliminary data.</text>
</comment>
<dbReference type="Gene3D" id="3.40.30.10">
    <property type="entry name" value="Glutaredoxin"/>
    <property type="match status" value="1"/>
</dbReference>
<dbReference type="Pfam" id="PF13409">
    <property type="entry name" value="GST_N_2"/>
    <property type="match status" value="1"/>
</dbReference>
<accession>A0A9W4HQL9</accession>
<dbReference type="OrthoDB" id="4951845at2759"/>